<dbReference type="InterPro" id="IPR051531">
    <property type="entry name" value="N-acetyltransferase"/>
</dbReference>
<evidence type="ECO:0000313" key="2">
    <source>
        <dbReference type="EMBL" id="RIV82357.1"/>
    </source>
</evidence>
<dbReference type="PANTHER" id="PTHR43792">
    <property type="entry name" value="GNAT FAMILY, PUTATIVE (AFU_ORTHOLOGUE AFUA_3G00765)-RELATED-RELATED"/>
    <property type="match status" value="1"/>
</dbReference>
<sequence>MDAIETERLVLRGFRKTDAADLFAYLKQPVASCFLSLKLDSLDAAEAEAEKRSQSGENIAVCLKDTGQMIGDLFAMDEGDTFGVGWNFNPDFGGQGYAFEAARALFDDLLTVRNVRRLYAYVEDHNAASRRLCERLGMREEGLFVEYVSFTSDANGDPIYENTMQYAILRKEWLASSLARSGPRQD</sequence>
<keyword evidence="2" id="KW-0808">Transferase</keyword>
<organism evidence="2 3">
    <name type="scientific">Aurantiacibacter xanthus</name>
    <dbReference type="NCBI Taxonomy" id="1784712"/>
    <lineage>
        <taxon>Bacteria</taxon>
        <taxon>Pseudomonadati</taxon>
        <taxon>Pseudomonadota</taxon>
        <taxon>Alphaproteobacteria</taxon>
        <taxon>Sphingomonadales</taxon>
        <taxon>Erythrobacteraceae</taxon>
        <taxon>Aurantiacibacter</taxon>
    </lineage>
</organism>
<dbReference type="PANTHER" id="PTHR43792:SF1">
    <property type="entry name" value="N-ACETYLTRANSFERASE DOMAIN-CONTAINING PROTEIN"/>
    <property type="match status" value="1"/>
</dbReference>
<name>A0A3A1P5B3_9SPHN</name>
<dbReference type="EMBL" id="QXFM01000119">
    <property type="protein sequence ID" value="RIV82357.1"/>
    <property type="molecule type" value="Genomic_DNA"/>
</dbReference>
<dbReference type="InterPro" id="IPR000182">
    <property type="entry name" value="GNAT_dom"/>
</dbReference>
<dbReference type="Pfam" id="PF13302">
    <property type="entry name" value="Acetyltransf_3"/>
    <property type="match status" value="1"/>
</dbReference>
<comment type="caution">
    <text evidence="2">The sequence shown here is derived from an EMBL/GenBank/DDBJ whole genome shotgun (WGS) entry which is preliminary data.</text>
</comment>
<evidence type="ECO:0000259" key="1">
    <source>
        <dbReference type="PROSITE" id="PS51186"/>
    </source>
</evidence>
<dbReference type="InterPro" id="IPR016181">
    <property type="entry name" value="Acyl_CoA_acyltransferase"/>
</dbReference>
<dbReference type="Proteomes" id="UP000265366">
    <property type="component" value="Unassembled WGS sequence"/>
</dbReference>
<dbReference type="SUPFAM" id="SSF55729">
    <property type="entry name" value="Acyl-CoA N-acyltransferases (Nat)"/>
    <property type="match status" value="1"/>
</dbReference>
<dbReference type="AlphaFoldDB" id="A0A3A1P5B3"/>
<dbReference type="OrthoDB" id="6293260at2"/>
<dbReference type="Gene3D" id="3.40.630.30">
    <property type="match status" value="1"/>
</dbReference>
<reference evidence="2 3" key="1">
    <citation type="submission" date="2018-08" db="EMBL/GenBank/DDBJ databases">
        <title>Erythrobacter zhengii sp.nov., a bacterium isolated from deep-sea sediment.</title>
        <authorList>
            <person name="Fang C."/>
            <person name="Wu Y.-H."/>
            <person name="Sun C."/>
            <person name="Wang H."/>
            <person name="Cheng H."/>
            <person name="Meng F.-X."/>
            <person name="Wang C.-S."/>
            <person name="Xu X.-W."/>
        </authorList>
    </citation>
    <scope>NUCLEOTIDE SEQUENCE [LARGE SCALE GENOMIC DNA]</scope>
    <source>
        <strain evidence="2 3">CCTCC AB 2015396</strain>
    </source>
</reference>
<proteinExistence type="predicted"/>
<dbReference type="GO" id="GO:0016747">
    <property type="term" value="F:acyltransferase activity, transferring groups other than amino-acyl groups"/>
    <property type="evidence" value="ECO:0007669"/>
    <property type="project" value="InterPro"/>
</dbReference>
<gene>
    <name evidence="2" type="ORF">D2V17_15670</name>
</gene>
<feature type="domain" description="N-acetyltransferase" evidence="1">
    <location>
        <begin position="9"/>
        <end position="165"/>
    </location>
</feature>
<evidence type="ECO:0000313" key="3">
    <source>
        <dbReference type="Proteomes" id="UP000265366"/>
    </source>
</evidence>
<accession>A0A3A1P5B3</accession>
<dbReference type="PROSITE" id="PS51186">
    <property type="entry name" value="GNAT"/>
    <property type="match status" value="1"/>
</dbReference>
<keyword evidence="3" id="KW-1185">Reference proteome</keyword>
<protein>
    <submittedName>
        <fullName evidence="2">N-acetyltransferase</fullName>
    </submittedName>
</protein>